<dbReference type="GO" id="GO:0005794">
    <property type="term" value="C:Golgi apparatus"/>
    <property type="evidence" value="ECO:0007669"/>
    <property type="project" value="UniProtKB-ARBA"/>
</dbReference>
<dbReference type="GO" id="GO:0008476">
    <property type="term" value="F:protein-tyrosine sulfotransferase activity"/>
    <property type="evidence" value="ECO:0007669"/>
    <property type="project" value="InterPro"/>
</dbReference>
<protein>
    <recommendedName>
        <fullName evidence="3">Sulfotransferase domain-containing protein</fullName>
    </recommendedName>
</protein>
<sequence length="250" mass="29618">MNKFVFICGLHRSGTSLLYNILRNQNEISGMENTNVPEDEGQHLQNIFLPANAFGGPGKFGFNKESYLDDKSALINDENKEKLFQDWAEYWDLEKDYLIEKSPPNLVRTLFLQAMFPNSYFITIFRHPVATSLATKKWSKTTHHSLVKHWLVCHNQYLNDKIKLKKSLDLKYEDLIYDSTNTLIEISKFLGIYIKKNNLEIRKGVNNKYFSIWRKHKKNFFYKKNIRKTENEFESDIKKFGYSFDEVKDE</sequence>
<dbReference type="PANTHER" id="PTHR12788">
    <property type="entry name" value="PROTEIN-TYROSINE SULFOTRANSFERASE 2"/>
    <property type="match status" value="1"/>
</dbReference>
<dbReference type="InterPro" id="IPR026634">
    <property type="entry name" value="TPST-like"/>
</dbReference>
<organism evidence="2">
    <name type="scientific">marine metagenome</name>
    <dbReference type="NCBI Taxonomy" id="408172"/>
    <lineage>
        <taxon>unclassified sequences</taxon>
        <taxon>metagenomes</taxon>
        <taxon>ecological metagenomes</taxon>
    </lineage>
</organism>
<dbReference type="PANTHER" id="PTHR12788:SF10">
    <property type="entry name" value="PROTEIN-TYROSINE SULFOTRANSFERASE"/>
    <property type="match status" value="1"/>
</dbReference>
<evidence type="ECO:0008006" key="3">
    <source>
        <dbReference type="Google" id="ProtNLM"/>
    </source>
</evidence>
<dbReference type="Gene3D" id="3.40.50.300">
    <property type="entry name" value="P-loop containing nucleotide triphosphate hydrolases"/>
    <property type="match status" value="1"/>
</dbReference>
<evidence type="ECO:0000313" key="2">
    <source>
        <dbReference type="EMBL" id="SVC78344.1"/>
    </source>
</evidence>
<name>A0A382PYD1_9ZZZZ</name>
<dbReference type="AlphaFoldDB" id="A0A382PYD1"/>
<dbReference type="SUPFAM" id="SSF52540">
    <property type="entry name" value="P-loop containing nucleoside triphosphate hydrolases"/>
    <property type="match status" value="1"/>
</dbReference>
<reference evidence="2" key="1">
    <citation type="submission" date="2018-05" db="EMBL/GenBank/DDBJ databases">
        <authorList>
            <person name="Lanie J.A."/>
            <person name="Ng W.-L."/>
            <person name="Kazmierczak K.M."/>
            <person name="Andrzejewski T.M."/>
            <person name="Davidsen T.M."/>
            <person name="Wayne K.J."/>
            <person name="Tettelin H."/>
            <person name="Glass J.I."/>
            <person name="Rusch D."/>
            <person name="Podicherti R."/>
            <person name="Tsui H.-C.T."/>
            <person name="Winkler M.E."/>
        </authorList>
    </citation>
    <scope>NUCLEOTIDE SEQUENCE</scope>
</reference>
<evidence type="ECO:0000256" key="1">
    <source>
        <dbReference type="ARBA" id="ARBA00022679"/>
    </source>
</evidence>
<accession>A0A382PYD1</accession>
<gene>
    <name evidence="2" type="ORF">METZ01_LOCUS331198</name>
</gene>
<dbReference type="EMBL" id="UINC01110678">
    <property type="protein sequence ID" value="SVC78344.1"/>
    <property type="molecule type" value="Genomic_DNA"/>
</dbReference>
<dbReference type="Pfam" id="PF13469">
    <property type="entry name" value="Sulfotransfer_3"/>
    <property type="match status" value="1"/>
</dbReference>
<keyword evidence="1" id="KW-0808">Transferase</keyword>
<dbReference type="InterPro" id="IPR027417">
    <property type="entry name" value="P-loop_NTPase"/>
</dbReference>
<proteinExistence type="predicted"/>